<dbReference type="AlphaFoldDB" id="A0A6P1TJV3"/>
<keyword evidence="6" id="KW-1185">Reference proteome</keyword>
<proteinExistence type="predicted"/>
<feature type="domain" description="ABC transporter" evidence="4">
    <location>
        <begin position="4"/>
        <end position="198"/>
    </location>
</feature>
<dbReference type="InterPro" id="IPR003593">
    <property type="entry name" value="AAA+_ATPase"/>
</dbReference>
<dbReference type="PANTHER" id="PTHR42781">
    <property type="entry name" value="SPERMIDINE/PUTRESCINE IMPORT ATP-BINDING PROTEIN POTA"/>
    <property type="match status" value="1"/>
</dbReference>
<keyword evidence="1" id="KW-0813">Transport</keyword>
<dbReference type="EMBL" id="CP048000">
    <property type="protein sequence ID" value="QHQ60382.1"/>
    <property type="molecule type" value="Genomic_DNA"/>
</dbReference>
<accession>A0A6P1TJV3</accession>
<organism evidence="5 6">
    <name type="scientific">Anaerocolumna sedimenticola</name>
    <dbReference type="NCBI Taxonomy" id="2696063"/>
    <lineage>
        <taxon>Bacteria</taxon>
        <taxon>Bacillati</taxon>
        <taxon>Bacillota</taxon>
        <taxon>Clostridia</taxon>
        <taxon>Lachnospirales</taxon>
        <taxon>Lachnospiraceae</taxon>
        <taxon>Anaerocolumna</taxon>
    </lineage>
</organism>
<keyword evidence="3 5" id="KW-0067">ATP-binding</keyword>
<dbReference type="InterPro" id="IPR027417">
    <property type="entry name" value="P-loop_NTPase"/>
</dbReference>
<dbReference type="InterPro" id="IPR003439">
    <property type="entry name" value="ABC_transporter-like_ATP-bd"/>
</dbReference>
<dbReference type="PROSITE" id="PS50893">
    <property type="entry name" value="ABC_TRANSPORTER_2"/>
    <property type="match status" value="1"/>
</dbReference>
<evidence type="ECO:0000313" key="5">
    <source>
        <dbReference type="EMBL" id="QHQ60382.1"/>
    </source>
</evidence>
<dbReference type="GO" id="GO:0016887">
    <property type="term" value="F:ATP hydrolysis activity"/>
    <property type="evidence" value="ECO:0007669"/>
    <property type="project" value="InterPro"/>
</dbReference>
<dbReference type="RefSeq" id="WP_161837218.1">
    <property type="nucleotide sequence ID" value="NZ_CP048000.1"/>
</dbReference>
<dbReference type="SUPFAM" id="SSF52540">
    <property type="entry name" value="P-loop containing nucleoside triphosphate hydrolases"/>
    <property type="match status" value="1"/>
</dbReference>
<evidence type="ECO:0000313" key="6">
    <source>
        <dbReference type="Proteomes" id="UP000464314"/>
    </source>
</evidence>
<gene>
    <name evidence="5" type="ORF">Ana3638_06010</name>
</gene>
<dbReference type="InterPro" id="IPR050093">
    <property type="entry name" value="ABC_SmlMolc_Importer"/>
</dbReference>
<dbReference type="Pfam" id="PF00005">
    <property type="entry name" value="ABC_tran"/>
    <property type="match status" value="1"/>
</dbReference>
<dbReference type="Proteomes" id="UP000464314">
    <property type="component" value="Chromosome"/>
</dbReference>
<evidence type="ECO:0000256" key="2">
    <source>
        <dbReference type="ARBA" id="ARBA00022741"/>
    </source>
</evidence>
<dbReference type="Gene3D" id="3.40.50.300">
    <property type="entry name" value="P-loop containing nucleotide triphosphate hydrolases"/>
    <property type="match status" value="1"/>
</dbReference>
<evidence type="ECO:0000256" key="3">
    <source>
        <dbReference type="ARBA" id="ARBA00022840"/>
    </source>
</evidence>
<dbReference type="InterPro" id="IPR017871">
    <property type="entry name" value="ABC_transporter-like_CS"/>
</dbReference>
<evidence type="ECO:0000256" key="1">
    <source>
        <dbReference type="ARBA" id="ARBA00022448"/>
    </source>
</evidence>
<reference evidence="5 6" key="1">
    <citation type="submission" date="2020-01" db="EMBL/GenBank/DDBJ databases">
        <title>Genome analysis of Anaerocolumna sp. CBA3638.</title>
        <authorList>
            <person name="Kim J."/>
            <person name="Roh S.W."/>
        </authorList>
    </citation>
    <scope>NUCLEOTIDE SEQUENCE [LARGE SCALE GENOMIC DNA]</scope>
    <source>
        <strain evidence="5 6">CBA3638</strain>
    </source>
</reference>
<keyword evidence="2" id="KW-0547">Nucleotide-binding</keyword>
<dbReference type="PROSITE" id="PS00211">
    <property type="entry name" value="ABC_TRANSPORTER_1"/>
    <property type="match status" value="1"/>
</dbReference>
<dbReference type="SMART" id="SM00382">
    <property type="entry name" value="AAA"/>
    <property type="match status" value="1"/>
</dbReference>
<sequence length="198" mass="22014">MNTIYIKNLTKQYEGTPVLNQLNLEIKEGKITCIMGPSGIGKTTLINILMGLVKADSGVVDGLDGKKFAAVFQENRLCEEIGAILNVKMVCDKKVTESRIKKELESVGLIDYEKKKVNELSGGMKRRVAIVRAVMANSDIIIMDEPFKGLDDKLKIQVINYIKQKTGGKTLIVITHNKEEVEAFSADLIELGNNHKEY</sequence>
<evidence type="ECO:0000259" key="4">
    <source>
        <dbReference type="PROSITE" id="PS50893"/>
    </source>
</evidence>
<protein>
    <submittedName>
        <fullName evidence="5">ATP-binding cassette domain-containing protein</fullName>
    </submittedName>
</protein>
<name>A0A6P1TJV3_9FIRM</name>
<dbReference type="PANTHER" id="PTHR42781:SF4">
    <property type="entry name" value="SPERMIDINE_PUTRESCINE IMPORT ATP-BINDING PROTEIN POTA"/>
    <property type="match status" value="1"/>
</dbReference>
<dbReference type="KEGG" id="anr:Ana3638_06010"/>
<dbReference type="GO" id="GO:0005524">
    <property type="term" value="F:ATP binding"/>
    <property type="evidence" value="ECO:0007669"/>
    <property type="project" value="UniProtKB-KW"/>
</dbReference>